<organism evidence="1 2">
    <name type="scientific">Salisediminibacterium beveridgei</name>
    <dbReference type="NCBI Taxonomy" id="632773"/>
    <lineage>
        <taxon>Bacteria</taxon>
        <taxon>Bacillati</taxon>
        <taxon>Bacillota</taxon>
        <taxon>Bacilli</taxon>
        <taxon>Bacillales</taxon>
        <taxon>Bacillaceae</taxon>
        <taxon>Salisediminibacterium</taxon>
    </lineage>
</organism>
<dbReference type="KEGG" id="bbev:BBEV_0034"/>
<keyword evidence="2" id="KW-1185">Reference proteome</keyword>
<reference evidence="1 2" key="1">
    <citation type="submission" date="2015-08" db="EMBL/GenBank/DDBJ databases">
        <title>The complete genome sequence of Bacillus beveridgei MLTeJB.</title>
        <authorList>
            <person name="Hanson T.E."/>
            <person name="Mesa C."/>
            <person name="Basesman S.M."/>
            <person name="Oremland R.S."/>
        </authorList>
    </citation>
    <scope>NUCLEOTIDE SEQUENCE [LARGE SCALE GENOMIC DNA]</scope>
    <source>
        <strain evidence="1 2">MLTeJB</strain>
    </source>
</reference>
<dbReference type="EMBL" id="CP012502">
    <property type="protein sequence ID" value="AOM81430.1"/>
    <property type="molecule type" value="Genomic_DNA"/>
</dbReference>
<name>A0A1D7QR47_9BACI</name>
<dbReference type="RefSeq" id="WP_069363606.1">
    <property type="nucleotide sequence ID" value="NZ_CP012502.1"/>
</dbReference>
<proteinExistence type="predicted"/>
<dbReference type="Proteomes" id="UP000094463">
    <property type="component" value="Chromosome"/>
</dbReference>
<protein>
    <submittedName>
        <fullName evidence="1">Peptidase M</fullName>
    </submittedName>
</protein>
<sequence>MEQIRKRRKIITTLLASVLLLLIIPFVFLKGDNHSDAHDIEEIYHVYFEGERLGTVQNRDTVINYIENKQADGEKVFDHRLKDMLEFIPELVFDVRDSDEEVLAALKETLEIKVKSYQLAIDQETIGSVANEMPGK</sequence>
<dbReference type="AlphaFoldDB" id="A0A1D7QR47"/>
<evidence type="ECO:0000313" key="2">
    <source>
        <dbReference type="Proteomes" id="UP000094463"/>
    </source>
</evidence>
<accession>A0A1D7QR47</accession>
<gene>
    <name evidence="1" type="ORF">BBEV_0034</name>
</gene>
<evidence type="ECO:0000313" key="1">
    <source>
        <dbReference type="EMBL" id="AOM81430.1"/>
    </source>
</evidence>